<dbReference type="GO" id="GO:0005634">
    <property type="term" value="C:nucleus"/>
    <property type="evidence" value="ECO:0007669"/>
    <property type="project" value="UniProtKB-SubCell"/>
</dbReference>
<evidence type="ECO:0000256" key="9">
    <source>
        <dbReference type="ARBA" id="ARBA00023004"/>
    </source>
</evidence>
<dbReference type="AlphaFoldDB" id="A0A8C4Q3B5"/>
<evidence type="ECO:0000256" key="10">
    <source>
        <dbReference type="ARBA" id="ARBA00023014"/>
    </source>
</evidence>
<keyword evidence="13 17" id="KW-0505">Motor protein</keyword>
<dbReference type="GO" id="GO:0005829">
    <property type="term" value="C:cytosol"/>
    <property type="evidence" value="ECO:0007669"/>
    <property type="project" value="UniProtKB-ARBA"/>
</dbReference>
<organism evidence="22 23">
    <name type="scientific">Eptatretus burgeri</name>
    <name type="common">Inshore hagfish</name>
    <dbReference type="NCBI Taxonomy" id="7764"/>
    <lineage>
        <taxon>Eukaryota</taxon>
        <taxon>Metazoa</taxon>
        <taxon>Chordata</taxon>
        <taxon>Craniata</taxon>
        <taxon>Vertebrata</taxon>
        <taxon>Cyclostomata</taxon>
        <taxon>Myxini</taxon>
        <taxon>Myxiniformes</taxon>
        <taxon>Myxinidae</taxon>
        <taxon>Eptatretinae</taxon>
        <taxon>Eptatretus</taxon>
    </lineage>
</organism>
<dbReference type="GO" id="GO:0051536">
    <property type="term" value="F:iron-sulfur cluster binding"/>
    <property type="evidence" value="ECO:0007669"/>
    <property type="project" value="UniProtKB-KW"/>
</dbReference>
<dbReference type="Pfam" id="PF00225">
    <property type="entry name" value="Kinesin"/>
    <property type="match status" value="1"/>
</dbReference>
<dbReference type="PRINTS" id="PR00380">
    <property type="entry name" value="KINESINHEAVY"/>
</dbReference>
<evidence type="ECO:0000313" key="22">
    <source>
        <dbReference type="Ensembl" id="ENSEBUP00000009385.1"/>
    </source>
</evidence>
<feature type="coiled-coil region" evidence="19">
    <location>
        <begin position="395"/>
        <end position="422"/>
    </location>
</feature>
<dbReference type="GO" id="GO:0051231">
    <property type="term" value="P:spindle elongation"/>
    <property type="evidence" value="ECO:0007669"/>
    <property type="project" value="TreeGrafter"/>
</dbReference>
<dbReference type="GO" id="GO:0046872">
    <property type="term" value="F:metal ion binding"/>
    <property type="evidence" value="ECO:0007669"/>
    <property type="project" value="UniProtKB-KW"/>
</dbReference>
<dbReference type="InterPro" id="IPR036961">
    <property type="entry name" value="Kinesin_motor_dom_sf"/>
</dbReference>
<feature type="domain" description="Kinesin motor" evidence="21">
    <location>
        <begin position="19"/>
        <end position="346"/>
    </location>
</feature>
<dbReference type="Proteomes" id="UP000694388">
    <property type="component" value="Unplaced"/>
</dbReference>
<dbReference type="GO" id="GO:0003677">
    <property type="term" value="F:DNA binding"/>
    <property type="evidence" value="ECO:0007669"/>
    <property type="project" value="UniProtKB-KW"/>
</dbReference>
<dbReference type="InterPro" id="IPR027417">
    <property type="entry name" value="P-loop_NTPase"/>
</dbReference>
<sequence>MNSQDDKTNYNVMEEKVIPVRVAIRCRPLVPRELAEGCEPCISFVPGEPQIIVGTEKAFTFDYVFDPATEQEEVFNVTVAPLLRGIFNGYNATVLAYGQTGSGKTYTMGGTYTTTQDDNEVGVIPRVIHHLFNGISQRSETEFVLKVSYLEIYNEEIIDLLCNSKDRLVLSIREDAKEGIKVAGLTEKTVCTAEDMVRCLEMGNSSRSVGSTAMNAVSSRSHAIFTISVEQKRGAQRDSYCCGKFHLVDLAGSERQKKTKAEGDRLKEGININRGLLSLGNVISALGEDSGKKNHIPYRDSKLTRMLQDSLGGNSHTLMVACISPADANLEETANSLRYADRARKIKNKPIVNQDPQAAELLALKRQVQQLRVQLLQATGGRAPEQLSHENTEREQQLAERNADLRKNVDRLVRQTSQLSQRVVLLEMQKEKVQKSIQDVKQHEGCSVDISAFAQSLDVVANGEVELRKPFELLQNLQSKISELEDYDDLMQDINRPANESSEGSGDDSDSFSVQHAERQAELSEELLQLNQTLAMKQELARRVMLVDNTMLSFNGSYQDNLLELEQKVQNLEREKEELYAAVQAAKKDSSHAKISEQRRKRLQDLESEMGMLKKKIVEQTRLLKHKQNSDKTVSKLNDEIQVMKSQRVQLLKHIKEDSDKFRQWRAQKDREVLQLKAKERKRQFEVLKLERGYEKQAAVLRRKTEEAAAANRRLRDALQRQKEAGEKRKDQQQRGKDGMAARIKGWLTNEVEVLVSMEEARCRLNELLEDRKLLAPGFGTAAAQGGHFAAYY</sequence>
<feature type="binding site" evidence="17">
    <location>
        <begin position="98"/>
        <end position="105"/>
    </location>
    <ligand>
        <name>ATP</name>
        <dbReference type="ChEBI" id="CHEBI:30616"/>
    </ligand>
</feature>
<dbReference type="PROSITE" id="PS50067">
    <property type="entry name" value="KINESIN_MOTOR_2"/>
    <property type="match status" value="1"/>
</dbReference>
<name>A0A8C4Q3B5_EPTBU</name>
<comment type="cofactor">
    <cofactor evidence="1">
        <name>[4Fe-4S] cluster</name>
        <dbReference type="ChEBI" id="CHEBI:49883"/>
    </cofactor>
</comment>
<keyword evidence="23" id="KW-1185">Reference proteome</keyword>
<evidence type="ECO:0000256" key="13">
    <source>
        <dbReference type="ARBA" id="ARBA00023175"/>
    </source>
</evidence>
<evidence type="ECO:0000256" key="20">
    <source>
        <dbReference type="SAM" id="MobiDB-lite"/>
    </source>
</evidence>
<dbReference type="InterPro" id="IPR001752">
    <property type="entry name" value="Kinesin_motor_dom"/>
</dbReference>
<keyword evidence="10" id="KW-0411">Iron-sulfur</keyword>
<dbReference type="GO" id="GO:0007018">
    <property type="term" value="P:microtubule-based movement"/>
    <property type="evidence" value="ECO:0007669"/>
    <property type="project" value="InterPro"/>
</dbReference>
<keyword evidence="6" id="KW-0479">Metal-binding</keyword>
<comment type="cofactor">
    <cofactor evidence="16">
        <name>[2Fe-2S] cluster</name>
        <dbReference type="ChEBI" id="CHEBI:190135"/>
    </cofactor>
</comment>
<keyword evidence="14" id="KW-0206">Cytoskeleton</keyword>
<feature type="region of interest" description="Disordered" evidence="20">
    <location>
        <begin position="495"/>
        <end position="518"/>
    </location>
</feature>
<keyword evidence="5 18" id="KW-0493">Microtubule</keyword>
<accession>A0A8C4Q3B5</accession>
<reference evidence="22" key="1">
    <citation type="submission" date="2025-08" db="UniProtKB">
        <authorList>
            <consortium name="Ensembl"/>
        </authorList>
    </citation>
    <scope>IDENTIFICATION</scope>
</reference>
<evidence type="ECO:0000256" key="15">
    <source>
        <dbReference type="ARBA" id="ARBA00023242"/>
    </source>
</evidence>
<evidence type="ECO:0000256" key="6">
    <source>
        <dbReference type="ARBA" id="ARBA00022723"/>
    </source>
</evidence>
<dbReference type="Pfam" id="PF25764">
    <property type="entry name" value="KIF21A_4th"/>
    <property type="match status" value="1"/>
</dbReference>
<dbReference type="PANTHER" id="PTHR47969">
    <property type="entry name" value="CHROMOSOME-ASSOCIATED KINESIN KIF4A-RELATED"/>
    <property type="match status" value="1"/>
</dbReference>
<dbReference type="GO" id="GO:0007052">
    <property type="term" value="P:mitotic spindle organization"/>
    <property type="evidence" value="ECO:0007669"/>
    <property type="project" value="TreeGrafter"/>
</dbReference>
<keyword evidence="8 17" id="KW-0067">ATP-binding</keyword>
<evidence type="ECO:0000256" key="19">
    <source>
        <dbReference type="SAM" id="Coils"/>
    </source>
</evidence>
<evidence type="ECO:0000256" key="8">
    <source>
        <dbReference type="ARBA" id="ARBA00022840"/>
    </source>
</evidence>
<dbReference type="GO" id="GO:0005874">
    <property type="term" value="C:microtubule"/>
    <property type="evidence" value="ECO:0007669"/>
    <property type="project" value="UniProtKB-KW"/>
</dbReference>
<dbReference type="PANTHER" id="PTHR47969:SF15">
    <property type="entry name" value="CHROMOSOME-ASSOCIATED KINESIN KIF4A-RELATED"/>
    <property type="match status" value="1"/>
</dbReference>
<dbReference type="FunFam" id="3.40.850.10:FF:000038">
    <property type="entry name" value="chromosome-associated kinesin KIF4A"/>
    <property type="match status" value="1"/>
</dbReference>
<evidence type="ECO:0000313" key="23">
    <source>
        <dbReference type="Proteomes" id="UP000694388"/>
    </source>
</evidence>
<dbReference type="GO" id="GO:0003777">
    <property type="term" value="F:microtubule motor activity"/>
    <property type="evidence" value="ECO:0007669"/>
    <property type="project" value="InterPro"/>
</dbReference>
<dbReference type="Ensembl" id="ENSEBUT00000009906.1">
    <property type="protein sequence ID" value="ENSEBUP00000009385.1"/>
    <property type="gene ID" value="ENSEBUG00000006042.1"/>
</dbReference>
<keyword evidence="9" id="KW-0408">Iron</keyword>
<keyword evidence="4" id="KW-0963">Cytoplasm</keyword>
<evidence type="ECO:0000256" key="11">
    <source>
        <dbReference type="ARBA" id="ARBA00023054"/>
    </source>
</evidence>
<protein>
    <recommendedName>
        <fullName evidence="18">Kinesin-like protein</fullName>
    </recommendedName>
</protein>
<dbReference type="Gene3D" id="3.40.850.10">
    <property type="entry name" value="Kinesin motor domain"/>
    <property type="match status" value="1"/>
</dbReference>
<evidence type="ECO:0000256" key="17">
    <source>
        <dbReference type="PROSITE-ProRule" id="PRU00283"/>
    </source>
</evidence>
<comment type="subcellular location">
    <subcellularLocation>
        <location evidence="3">Cytoplasm</location>
        <location evidence="3">Cytoskeleton</location>
    </subcellularLocation>
    <subcellularLocation>
        <location evidence="2">Nucleus</location>
    </subcellularLocation>
</comment>
<keyword evidence="7 17" id="KW-0547">Nucleotide-binding</keyword>
<feature type="coiled-coil region" evidence="19">
    <location>
        <begin position="520"/>
        <end position="623"/>
    </location>
</feature>
<evidence type="ECO:0000256" key="14">
    <source>
        <dbReference type="ARBA" id="ARBA00023212"/>
    </source>
</evidence>
<feature type="coiled-coil region" evidence="19">
    <location>
        <begin position="701"/>
        <end position="736"/>
    </location>
</feature>
<keyword evidence="11 19" id="KW-0175">Coiled coil</keyword>
<evidence type="ECO:0000256" key="12">
    <source>
        <dbReference type="ARBA" id="ARBA00023125"/>
    </source>
</evidence>
<dbReference type="InterPro" id="IPR027640">
    <property type="entry name" value="Kinesin-like_fam"/>
</dbReference>
<keyword evidence="12" id="KW-0238">DNA-binding</keyword>
<evidence type="ECO:0000256" key="18">
    <source>
        <dbReference type="RuleBase" id="RU000394"/>
    </source>
</evidence>
<evidence type="ECO:0000256" key="7">
    <source>
        <dbReference type="ARBA" id="ARBA00022741"/>
    </source>
</evidence>
<proteinExistence type="inferred from homology"/>
<evidence type="ECO:0000256" key="5">
    <source>
        <dbReference type="ARBA" id="ARBA00022701"/>
    </source>
</evidence>
<evidence type="ECO:0000256" key="4">
    <source>
        <dbReference type="ARBA" id="ARBA00022490"/>
    </source>
</evidence>
<dbReference type="GO" id="GO:0005524">
    <property type="term" value="F:ATP binding"/>
    <property type="evidence" value="ECO:0007669"/>
    <property type="project" value="UniProtKB-UniRule"/>
</dbReference>
<dbReference type="GO" id="GO:0008017">
    <property type="term" value="F:microtubule binding"/>
    <property type="evidence" value="ECO:0007669"/>
    <property type="project" value="InterPro"/>
</dbReference>
<evidence type="ECO:0000256" key="2">
    <source>
        <dbReference type="ARBA" id="ARBA00004123"/>
    </source>
</evidence>
<dbReference type="InterPro" id="IPR019821">
    <property type="entry name" value="Kinesin_motor_CS"/>
</dbReference>
<comment type="similarity">
    <text evidence="17 18">Belongs to the TRAFAC class myosin-kinesin ATPase superfamily. Kinesin family.</text>
</comment>
<evidence type="ECO:0000256" key="16">
    <source>
        <dbReference type="ARBA" id="ARBA00034078"/>
    </source>
</evidence>
<evidence type="ECO:0000256" key="1">
    <source>
        <dbReference type="ARBA" id="ARBA00001966"/>
    </source>
</evidence>
<keyword evidence="15" id="KW-0539">Nucleus</keyword>
<dbReference type="GeneTree" id="ENSGT00940000158195"/>
<evidence type="ECO:0000256" key="3">
    <source>
        <dbReference type="ARBA" id="ARBA00004245"/>
    </source>
</evidence>
<reference evidence="22" key="2">
    <citation type="submission" date="2025-09" db="UniProtKB">
        <authorList>
            <consortium name="Ensembl"/>
        </authorList>
    </citation>
    <scope>IDENTIFICATION</scope>
</reference>
<dbReference type="GO" id="GO:0005875">
    <property type="term" value="C:microtubule associated complex"/>
    <property type="evidence" value="ECO:0007669"/>
    <property type="project" value="TreeGrafter"/>
</dbReference>
<dbReference type="PROSITE" id="PS00411">
    <property type="entry name" value="KINESIN_MOTOR_1"/>
    <property type="match status" value="1"/>
</dbReference>
<dbReference type="SMART" id="SM00129">
    <property type="entry name" value="KISc"/>
    <property type="match status" value="1"/>
</dbReference>
<dbReference type="CDD" id="cd01372">
    <property type="entry name" value="KISc_KIF4"/>
    <property type="match status" value="1"/>
</dbReference>
<dbReference type="SUPFAM" id="SSF52540">
    <property type="entry name" value="P-loop containing nucleoside triphosphate hydrolases"/>
    <property type="match status" value="1"/>
</dbReference>
<evidence type="ECO:0000259" key="21">
    <source>
        <dbReference type="PROSITE" id="PS50067"/>
    </source>
</evidence>